<sequence length="258" mass="28924">MVEIKSVSEVLGNLSFTASFCCFYVLQIVVYSFLTTRVPKTFGTDKQRAWILTGLNSAVSTATSIPYVVSFFAQLHVPLPERGFQQWNTSTSMFCGYFAAYLVADITLGVNFYPMQMGPSTGYFHHSLYTLLIPIGFMFNLAGTFTLMCCTEIPTLIMAMGQINQTFRSDLLFGATYFITRICLHVMIIQQFVVGYPGDKWLWLFPASLFPLHAFWFGEWCLQQIRLRRYGSGGGEGSGVEEGVAVETVVVSLKERIG</sequence>
<accession>A0A507FAB7</accession>
<evidence type="ECO:0000256" key="1">
    <source>
        <dbReference type="SAM" id="Phobius"/>
    </source>
</evidence>
<feature type="transmembrane region" description="Helical" evidence="1">
    <location>
        <begin position="171"/>
        <end position="189"/>
    </location>
</feature>
<keyword evidence="1" id="KW-0472">Membrane</keyword>
<evidence type="ECO:0000313" key="3">
    <source>
        <dbReference type="Proteomes" id="UP000320333"/>
    </source>
</evidence>
<dbReference type="AlphaFoldDB" id="A0A507FAB7"/>
<protein>
    <recommendedName>
        <fullName evidence="4">TLC domain-containing protein</fullName>
    </recommendedName>
</protein>
<keyword evidence="3" id="KW-1185">Reference proteome</keyword>
<dbReference type="OrthoDB" id="341353at2759"/>
<reference evidence="2 3" key="1">
    <citation type="journal article" date="2019" name="Sci. Rep.">
        <title>Comparative genomics of chytrid fungi reveal insights into the obligate biotrophic and pathogenic lifestyle of Synchytrium endobioticum.</title>
        <authorList>
            <person name="van de Vossenberg B.T.L.H."/>
            <person name="Warris S."/>
            <person name="Nguyen H.D.T."/>
            <person name="van Gent-Pelzer M.P.E."/>
            <person name="Joly D.L."/>
            <person name="van de Geest H.C."/>
            <person name="Bonants P.J.M."/>
            <person name="Smith D.S."/>
            <person name="Levesque C.A."/>
            <person name="van der Lee T.A.J."/>
        </authorList>
    </citation>
    <scope>NUCLEOTIDE SEQUENCE [LARGE SCALE GENOMIC DNA]</scope>
    <source>
        <strain evidence="2 3">CBS 675.73</strain>
    </source>
</reference>
<keyword evidence="1" id="KW-0812">Transmembrane</keyword>
<organism evidence="2 3">
    <name type="scientific">Chytriomyces confervae</name>
    <dbReference type="NCBI Taxonomy" id="246404"/>
    <lineage>
        <taxon>Eukaryota</taxon>
        <taxon>Fungi</taxon>
        <taxon>Fungi incertae sedis</taxon>
        <taxon>Chytridiomycota</taxon>
        <taxon>Chytridiomycota incertae sedis</taxon>
        <taxon>Chytridiomycetes</taxon>
        <taxon>Chytridiales</taxon>
        <taxon>Chytriomycetaceae</taxon>
        <taxon>Chytriomyces</taxon>
    </lineage>
</organism>
<dbReference type="EMBL" id="QEAP01000222">
    <property type="protein sequence ID" value="TPX72507.1"/>
    <property type="molecule type" value="Genomic_DNA"/>
</dbReference>
<feature type="transmembrane region" description="Helical" evidence="1">
    <location>
        <begin position="94"/>
        <end position="115"/>
    </location>
</feature>
<dbReference type="STRING" id="246404.A0A507FAB7"/>
<proteinExistence type="predicted"/>
<feature type="transmembrane region" description="Helical" evidence="1">
    <location>
        <begin position="127"/>
        <end position="150"/>
    </location>
</feature>
<feature type="transmembrane region" description="Helical" evidence="1">
    <location>
        <begin position="201"/>
        <end position="222"/>
    </location>
</feature>
<evidence type="ECO:0008006" key="4">
    <source>
        <dbReference type="Google" id="ProtNLM"/>
    </source>
</evidence>
<dbReference type="Proteomes" id="UP000320333">
    <property type="component" value="Unassembled WGS sequence"/>
</dbReference>
<evidence type="ECO:0000313" key="2">
    <source>
        <dbReference type="EMBL" id="TPX72507.1"/>
    </source>
</evidence>
<feature type="transmembrane region" description="Helical" evidence="1">
    <location>
        <begin position="12"/>
        <end position="34"/>
    </location>
</feature>
<feature type="transmembrane region" description="Helical" evidence="1">
    <location>
        <begin position="49"/>
        <end position="73"/>
    </location>
</feature>
<keyword evidence="1" id="KW-1133">Transmembrane helix</keyword>
<name>A0A507FAB7_9FUNG</name>
<gene>
    <name evidence="2" type="ORF">CcCBS67573_g05804</name>
</gene>
<comment type="caution">
    <text evidence="2">The sequence shown here is derived from an EMBL/GenBank/DDBJ whole genome shotgun (WGS) entry which is preliminary data.</text>
</comment>